<dbReference type="SUPFAM" id="SSF46938">
    <property type="entry name" value="CRAL/TRIO N-terminal domain"/>
    <property type="match status" value="1"/>
</dbReference>
<dbReference type="AlphaFoldDB" id="A0A2U1Q4Y4"/>
<dbReference type="InterPro" id="IPR051026">
    <property type="entry name" value="PI/PC_transfer"/>
</dbReference>
<dbReference type="SUPFAM" id="SSF52087">
    <property type="entry name" value="CRAL/TRIO domain"/>
    <property type="match status" value="1"/>
</dbReference>
<comment type="similarity">
    <text evidence="5">Belongs to the SFH family.</text>
</comment>
<dbReference type="InterPro" id="IPR036273">
    <property type="entry name" value="CRAL/TRIO_N_dom_sf"/>
</dbReference>
<dbReference type="Pfam" id="PF03765">
    <property type="entry name" value="CRAL_TRIO_N"/>
    <property type="match status" value="1"/>
</dbReference>
<accession>A0A2U1Q4Y4</accession>
<keyword evidence="4" id="KW-0333">Golgi apparatus</keyword>
<gene>
    <name evidence="8" type="ORF">CTI12_AA074610</name>
</gene>
<keyword evidence="9" id="KW-1185">Reference proteome</keyword>
<protein>
    <submittedName>
        <fullName evidence="8">CRAL-TRIO lipid binding domain-containing protein</fullName>
    </submittedName>
</protein>
<evidence type="ECO:0000256" key="3">
    <source>
        <dbReference type="ARBA" id="ARBA00022927"/>
    </source>
</evidence>
<dbReference type="PANTHER" id="PTHR45657">
    <property type="entry name" value="CRAL-TRIO DOMAIN-CONTAINING PROTEIN YKL091C-RELATED"/>
    <property type="match status" value="1"/>
</dbReference>
<keyword evidence="3" id="KW-0653">Protein transport</keyword>
<dbReference type="GO" id="GO:0015031">
    <property type="term" value="P:protein transport"/>
    <property type="evidence" value="ECO:0007669"/>
    <property type="project" value="UniProtKB-KW"/>
</dbReference>
<dbReference type="GO" id="GO:0000139">
    <property type="term" value="C:Golgi membrane"/>
    <property type="evidence" value="ECO:0007669"/>
    <property type="project" value="UniProtKB-SubCell"/>
</dbReference>
<keyword evidence="3" id="KW-0813">Transport</keyword>
<dbReference type="GO" id="GO:0005886">
    <property type="term" value="C:plasma membrane"/>
    <property type="evidence" value="ECO:0007669"/>
    <property type="project" value="UniProtKB-SubCell"/>
</dbReference>
<sequence>MDAILVFDEVRYDLGKFEEEKRRIRARSLKKKAMVASTRHTNSFKKRRVLNCQFAHISVDDVRDDEEEKAVNAFREVLIEKDLLPYSHDDYHTLLRFLKARKFEINKAVHMWAEMLNWRKEYGADSIIQDFVYEEYEEVQHYYPHGYHGVDKEGRPVYIERLGKVEPSKLMSVTTVDRFLRYHVQGFEKAFAEKFPACSVAARRHIDSCTTILDVHGMNWMSFGKVAHELVMRMQKIDGDNYPETLHQMFIVNAGNGFKLLWNTVKGFLDPRTTAKINVLGNKYQNTLLEVIDSRFVANCRISLVERVHARMKLAKNGDIRKSFSFYDDVDSEVKSVISETTSGKFSDELVSNSGFARSVSLPSPDLIANQVSNGARVEPLVSGIQINNVPTTDDTAQRTIKNVVDFTYKVVAWICLLFALGKFLMKNINKSSHNRDSSPKKEDTLQPFGEKLKQLEALVVELSSKPSRIPEEKDEILAESLNRIRSMEFELQKTKKALFATASKQMKLEESLVNLRQGTMTLTQETIHFDADTSPSQSHLHHNCLHLTWIYVFELIRKIRAIFVGTLSGFGFAWTPSLGGFCVVEKILVVSLMVQGWFWCLVLDPSFFMKL</sequence>
<keyword evidence="6" id="KW-0812">Transmembrane</keyword>
<proteinExistence type="inferred from homology"/>
<feature type="transmembrane region" description="Helical" evidence="6">
    <location>
        <begin position="588"/>
        <end position="609"/>
    </location>
</feature>
<feature type="transmembrane region" description="Helical" evidence="6">
    <location>
        <begin position="562"/>
        <end position="582"/>
    </location>
</feature>
<evidence type="ECO:0000256" key="2">
    <source>
        <dbReference type="ARBA" id="ARBA00004395"/>
    </source>
</evidence>
<dbReference type="Gene3D" id="1.10.8.20">
    <property type="entry name" value="N-terminal domain of phosphatidylinositol transfer protein sec14p"/>
    <property type="match status" value="1"/>
</dbReference>
<evidence type="ECO:0000313" key="8">
    <source>
        <dbReference type="EMBL" id="PWA93069.1"/>
    </source>
</evidence>
<dbReference type="Pfam" id="PF00650">
    <property type="entry name" value="CRAL_TRIO"/>
    <property type="match status" value="1"/>
</dbReference>
<keyword evidence="6" id="KW-1133">Transmembrane helix</keyword>
<dbReference type="PANTHER" id="PTHR45657:SF43">
    <property type="entry name" value="PHOSPHATIDYLINOSITOL_PHOSPHATIDYLCHOLINE TRANSFER PROTEIN SFH9"/>
    <property type="match status" value="1"/>
</dbReference>
<feature type="domain" description="CRAL-TRIO" evidence="7">
    <location>
        <begin position="135"/>
        <end position="309"/>
    </location>
</feature>
<keyword evidence="6" id="KW-0472">Membrane</keyword>
<comment type="subcellular location">
    <subcellularLocation>
        <location evidence="1">Cell membrane</location>
        <topology evidence="1">Peripheral membrane protein</topology>
    </subcellularLocation>
    <subcellularLocation>
        <location evidence="2">Golgi apparatus membrane</location>
        <topology evidence="2">Peripheral membrane protein</topology>
    </subcellularLocation>
</comment>
<evidence type="ECO:0000256" key="1">
    <source>
        <dbReference type="ARBA" id="ARBA00004202"/>
    </source>
</evidence>
<evidence type="ECO:0000313" key="9">
    <source>
        <dbReference type="Proteomes" id="UP000245207"/>
    </source>
</evidence>
<evidence type="ECO:0000256" key="6">
    <source>
        <dbReference type="SAM" id="Phobius"/>
    </source>
</evidence>
<dbReference type="OrthoDB" id="1434354at2759"/>
<evidence type="ECO:0000256" key="4">
    <source>
        <dbReference type="ARBA" id="ARBA00023034"/>
    </source>
</evidence>
<dbReference type="SMART" id="SM00516">
    <property type="entry name" value="SEC14"/>
    <property type="match status" value="1"/>
</dbReference>
<name>A0A2U1Q4Y4_ARTAN</name>
<dbReference type="SMART" id="SM01100">
    <property type="entry name" value="CRAL_TRIO_N"/>
    <property type="match status" value="1"/>
</dbReference>
<dbReference type="InterPro" id="IPR001251">
    <property type="entry name" value="CRAL-TRIO_dom"/>
</dbReference>
<reference evidence="8 9" key="1">
    <citation type="journal article" date="2018" name="Mol. Plant">
        <title>The genome of Artemisia annua provides insight into the evolution of Asteraceae family and artemisinin biosynthesis.</title>
        <authorList>
            <person name="Shen Q."/>
            <person name="Zhang L."/>
            <person name="Liao Z."/>
            <person name="Wang S."/>
            <person name="Yan T."/>
            <person name="Shi P."/>
            <person name="Liu M."/>
            <person name="Fu X."/>
            <person name="Pan Q."/>
            <person name="Wang Y."/>
            <person name="Lv Z."/>
            <person name="Lu X."/>
            <person name="Zhang F."/>
            <person name="Jiang W."/>
            <person name="Ma Y."/>
            <person name="Chen M."/>
            <person name="Hao X."/>
            <person name="Li L."/>
            <person name="Tang Y."/>
            <person name="Lv G."/>
            <person name="Zhou Y."/>
            <person name="Sun X."/>
            <person name="Brodelius P.E."/>
            <person name="Rose J.K.C."/>
            <person name="Tang K."/>
        </authorList>
    </citation>
    <scope>NUCLEOTIDE SEQUENCE [LARGE SCALE GENOMIC DNA]</scope>
    <source>
        <strain evidence="9">cv. Huhao1</strain>
        <tissue evidence="8">Leaf</tissue>
    </source>
</reference>
<comment type="caution">
    <text evidence="8">The sequence shown here is derived from an EMBL/GenBank/DDBJ whole genome shotgun (WGS) entry which is preliminary data.</text>
</comment>
<dbReference type="STRING" id="35608.A0A2U1Q4Y4"/>
<dbReference type="Gene3D" id="3.40.525.10">
    <property type="entry name" value="CRAL-TRIO lipid binding domain"/>
    <property type="match status" value="1"/>
</dbReference>
<dbReference type="CDD" id="cd00170">
    <property type="entry name" value="SEC14"/>
    <property type="match status" value="1"/>
</dbReference>
<dbReference type="InterPro" id="IPR036865">
    <property type="entry name" value="CRAL-TRIO_dom_sf"/>
</dbReference>
<evidence type="ECO:0000259" key="7">
    <source>
        <dbReference type="PROSITE" id="PS50191"/>
    </source>
</evidence>
<dbReference type="Proteomes" id="UP000245207">
    <property type="component" value="Unassembled WGS sequence"/>
</dbReference>
<dbReference type="InterPro" id="IPR011074">
    <property type="entry name" value="CRAL/TRIO_N_dom"/>
</dbReference>
<dbReference type="EMBL" id="PKPP01000413">
    <property type="protein sequence ID" value="PWA93069.1"/>
    <property type="molecule type" value="Genomic_DNA"/>
</dbReference>
<organism evidence="8 9">
    <name type="scientific">Artemisia annua</name>
    <name type="common">Sweet wormwood</name>
    <dbReference type="NCBI Taxonomy" id="35608"/>
    <lineage>
        <taxon>Eukaryota</taxon>
        <taxon>Viridiplantae</taxon>
        <taxon>Streptophyta</taxon>
        <taxon>Embryophyta</taxon>
        <taxon>Tracheophyta</taxon>
        <taxon>Spermatophyta</taxon>
        <taxon>Magnoliopsida</taxon>
        <taxon>eudicotyledons</taxon>
        <taxon>Gunneridae</taxon>
        <taxon>Pentapetalae</taxon>
        <taxon>asterids</taxon>
        <taxon>campanulids</taxon>
        <taxon>Asterales</taxon>
        <taxon>Asteraceae</taxon>
        <taxon>Asteroideae</taxon>
        <taxon>Anthemideae</taxon>
        <taxon>Artemisiinae</taxon>
        <taxon>Artemisia</taxon>
    </lineage>
</organism>
<dbReference type="PROSITE" id="PS50191">
    <property type="entry name" value="CRAL_TRIO"/>
    <property type="match status" value="1"/>
</dbReference>
<evidence type="ECO:0000256" key="5">
    <source>
        <dbReference type="ARBA" id="ARBA00038020"/>
    </source>
</evidence>